<reference evidence="1" key="1">
    <citation type="submission" date="2022-11" db="EMBL/GenBank/DDBJ databases">
        <authorList>
            <person name="Mo P."/>
        </authorList>
    </citation>
    <scope>NUCLEOTIDE SEQUENCE</scope>
    <source>
        <strain evidence="1">HUAS 11-8</strain>
    </source>
</reference>
<dbReference type="Proteomes" id="UP001163203">
    <property type="component" value="Chromosome"/>
</dbReference>
<accession>A0ABY7B482</accession>
<evidence type="ECO:0000313" key="1">
    <source>
        <dbReference type="EMBL" id="WAL67120.1"/>
    </source>
</evidence>
<protein>
    <submittedName>
        <fullName evidence="1">Uncharacterized protein</fullName>
    </submittedName>
</protein>
<dbReference type="EMBL" id="CP113836">
    <property type="protein sequence ID" value="WAL67120.1"/>
    <property type="molecule type" value="Genomic_DNA"/>
</dbReference>
<keyword evidence="2" id="KW-1185">Reference proteome</keyword>
<organism evidence="1 2">
    <name type="scientific">Amycolatopsis cynarae</name>
    <dbReference type="NCBI Taxonomy" id="2995223"/>
    <lineage>
        <taxon>Bacteria</taxon>
        <taxon>Bacillati</taxon>
        <taxon>Actinomycetota</taxon>
        <taxon>Actinomycetes</taxon>
        <taxon>Pseudonocardiales</taxon>
        <taxon>Pseudonocardiaceae</taxon>
        <taxon>Amycolatopsis</taxon>
    </lineage>
</organism>
<proteinExistence type="predicted"/>
<evidence type="ECO:0000313" key="2">
    <source>
        <dbReference type="Proteomes" id="UP001163203"/>
    </source>
</evidence>
<gene>
    <name evidence="1" type="ORF">ORV05_04850</name>
</gene>
<dbReference type="RefSeq" id="WP_268757246.1">
    <property type="nucleotide sequence ID" value="NZ_CP113836.1"/>
</dbReference>
<name>A0ABY7B482_9PSEU</name>
<sequence length="153" mass="16987">MHYVIEARTLFESERVSVIAAMHPDEDTRPTDYDCHDADEIARFESCEWDYVGMAVRVMVDGAQVAEESLWAIAHGAVSEDTKADAWELTPATYPEPNVVQMGSPLSGVVCEALDAAYQWLIKVEAGPEVRQAVRAAQRWADPNARRIAPRVA</sequence>